<dbReference type="Pfam" id="PF10230">
    <property type="entry name" value="LIDHydrolase"/>
    <property type="match status" value="1"/>
</dbReference>
<reference evidence="11" key="2">
    <citation type="submission" date="2018-11" db="EMBL/GenBank/DDBJ databases">
        <title>Trombidioid mite genomics.</title>
        <authorList>
            <person name="Dong X."/>
        </authorList>
    </citation>
    <scope>NUCLEOTIDE SEQUENCE</scope>
    <source>
        <strain evidence="11">UoL-WK</strain>
    </source>
</reference>
<dbReference type="PANTHER" id="PTHR13390:SF0">
    <property type="entry name" value="LIPID DROPLET-ASSOCIATED HYDROLASE"/>
    <property type="match status" value="1"/>
</dbReference>
<name>A0A3S3PA78_9ACAR</name>
<evidence type="ECO:0000256" key="3">
    <source>
        <dbReference type="ARBA" id="ARBA00019242"/>
    </source>
</evidence>
<evidence type="ECO:0000313" key="10">
    <source>
        <dbReference type="EMBL" id="RWS02675.1"/>
    </source>
</evidence>
<comment type="subcellular location">
    <subcellularLocation>
        <location evidence="1">Lipid droplet</location>
    </subcellularLocation>
</comment>
<feature type="transmembrane region" description="Helical" evidence="9">
    <location>
        <begin position="63"/>
        <end position="85"/>
    </location>
</feature>
<evidence type="ECO:0000256" key="6">
    <source>
        <dbReference type="ARBA" id="ARBA00031924"/>
    </source>
</evidence>
<evidence type="ECO:0000256" key="8">
    <source>
        <dbReference type="ARBA" id="ARBA00049527"/>
    </source>
</evidence>
<feature type="transmembrane region" description="Helical" evidence="9">
    <location>
        <begin position="172"/>
        <end position="194"/>
    </location>
</feature>
<organism evidence="11 12">
    <name type="scientific">Dinothrombium tinctorium</name>
    <dbReference type="NCBI Taxonomy" id="1965070"/>
    <lineage>
        <taxon>Eukaryota</taxon>
        <taxon>Metazoa</taxon>
        <taxon>Ecdysozoa</taxon>
        <taxon>Arthropoda</taxon>
        <taxon>Chelicerata</taxon>
        <taxon>Arachnida</taxon>
        <taxon>Acari</taxon>
        <taxon>Acariformes</taxon>
        <taxon>Trombidiformes</taxon>
        <taxon>Prostigmata</taxon>
        <taxon>Anystina</taxon>
        <taxon>Parasitengona</taxon>
        <taxon>Trombidioidea</taxon>
        <taxon>Trombidiidae</taxon>
        <taxon>Dinothrombium</taxon>
    </lineage>
</organism>
<evidence type="ECO:0000256" key="9">
    <source>
        <dbReference type="SAM" id="Phobius"/>
    </source>
</evidence>
<dbReference type="EMBL" id="NCKU01007380">
    <property type="protein sequence ID" value="RWS02675.1"/>
    <property type="molecule type" value="Genomic_DNA"/>
</dbReference>
<accession>A0A3S3PA78</accession>
<comment type="catalytic activity">
    <reaction evidence="8">
        <text>a cholesterol ester + H2O = cholesterol + a fatty acid + H(+)</text>
        <dbReference type="Rhea" id="RHEA:36403"/>
        <dbReference type="ChEBI" id="CHEBI:15377"/>
        <dbReference type="ChEBI" id="CHEBI:15378"/>
        <dbReference type="ChEBI" id="CHEBI:16113"/>
        <dbReference type="ChEBI" id="CHEBI:17002"/>
        <dbReference type="ChEBI" id="CHEBI:28868"/>
        <dbReference type="EC" id="3.1.1.13"/>
    </reaction>
    <physiologicalReaction direction="left-to-right" evidence="8">
        <dbReference type="Rhea" id="RHEA:36404"/>
    </physiologicalReaction>
</comment>
<gene>
    <name evidence="10" type="ORF">B4U79_08360</name>
    <name evidence="11" type="ORF">B4U79_15818</name>
</gene>
<evidence type="ECO:0000256" key="1">
    <source>
        <dbReference type="ARBA" id="ARBA00004502"/>
    </source>
</evidence>
<protein>
    <recommendedName>
        <fullName evidence="3">Lipid droplet-associated hydrolase</fullName>
        <ecNumber evidence="7">3.1.1.13</ecNumber>
    </recommendedName>
    <alternativeName>
        <fullName evidence="6">Lipid droplet-associated serine hydrolase</fullName>
    </alternativeName>
</protein>
<comment type="similarity">
    <text evidence="2">Belongs to the AB hydrolase superfamily. LDAH family.</text>
</comment>
<dbReference type="SUPFAM" id="SSF53474">
    <property type="entry name" value="alpha/beta-Hydrolases"/>
    <property type="match status" value="1"/>
</dbReference>
<evidence type="ECO:0000256" key="7">
    <source>
        <dbReference type="ARBA" id="ARBA00039150"/>
    </source>
</evidence>
<sequence>MADENIYETFKECFVEVDAVPTHVIQFGLNNRITKHAVNIRSELSSHKYVIVMIPGNPGIIEYYKFFLACIYSLLKIPIIGISFAGHVNLPSNLAHSSSSDYFSLNGQILHKLLFIETYIPKNVKIILIGHSIGAYMILLLLKTLDNRRAAVRNILLFPVIEKLTELRRTKIMTLMFTVFYYPLLFLTFLLSLLRLSWKEAIIRFALERCMHLHRYSEDIISGTVNLVHVSVVKNVIALFQNEAKQVTELDSRIIESHLDSLTFLYGDIDHWCPLSYYEYMKQRFPNADVNLAFKGINHAFVIDKISANFVATTIYDKLKNYLREN</sequence>
<keyword evidence="9" id="KW-1133">Transmembrane helix</keyword>
<evidence type="ECO:0000256" key="4">
    <source>
        <dbReference type="ARBA" id="ARBA00022677"/>
    </source>
</evidence>
<keyword evidence="5 11" id="KW-0378">Hydrolase</keyword>
<dbReference type="InterPro" id="IPR019363">
    <property type="entry name" value="LDAH"/>
</dbReference>
<feature type="transmembrane region" description="Helical" evidence="9">
    <location>
        <begin position="124"/>
        <end position="142"/>
    </location>
</feature>
<dbReference type="EMBL" id="NCKU01002947">
    <property type="protein sequence ID" value="RWS08488.1"/>
    <property type="molecule type" value="Genomic_DNA"/>
</dbReference>
<dbReference type="EC" id="3.1.1.13" evidence="7"/>
<keyword evidence="12" id="KW-1185">Reference proteome</keyword>
<evidence type="ECO:0000256" key="2">
    <source>
        <dbReference type="ARBA" id="ARBA00008300"/>
    </source>
</evidence>
<dbReference type="OrthoDB" id="448051at2759"/>
<dbReference type="InterPro" id="IPR029058">
    <property type="entry name" value="AB_hydrolase_fold"/>
</dbReference>
<dbReference type="Gene3D" id="3.40.50.1820">
    <property type="entry name" value="alpha/beta hydrolase"/>
    <property type="match status" value="1"/>
</dbReference>
<evidence type="ECO:0000313" key="11">
    <source>
        <dbReference type="EMBL" id="RWS08488.1"/>
    </source>
</evidence>
<proteinExistence type="inferred from homology"/>
<keyword evidence="4" id="KW-0551">Lipid droplet</keyword>
<comment type="caution">
    <text evidence="11">The sequence shown here is derived from an EMBL/GenBank/DDBJ whole genome shotgun (WGS) entry which is preliminary data.</text>
</comment>
<dbReference type="GO" id="GO:0005811">
    <property type="term" value="C:lipid droplet"/>
    <property type="evidence" value="ECO:0007669"/>
    <property type="project" value="UniProtKB-SubCell"/>
</dbReference>
<evidence type="ECO:0000256" key="5">
    <source>
        <dbReference type="ARBA" id="ARBA00022801"/>
    </source>
</evidence>
<evidence type="ECO:0000313" key="12">
    <source>
        <dbReference type="Proteomes" id="UP000285301"/>
    </source>
</evidence>
<keyword evidence="9" id="KW-0472">Membrane</keyword>
<dbReference type="GO" id="GO:0004771">
    <property type="term" value="F:sterol ester esterase activity"/>
    <property type="evidence" value="ECO:0007669"/>
    <property type="project" value="UniProtKB-EC"/>
</dbReference>
<dbReference type="Proteomes" id="UP000285301">
    <property type="component" value="Unassembled WGS sequence"/>
</dbReference>
<reference evidence="11 12" key="1">
    <citation type="journal article" date="2018" name="Gigascience">
        <title>Genomes of trombidid mites reveal novel predicted allergens and laterally-transferred genes associated with secondary metabolism.</title>
        <authorList>
            <person name="Dong X."/>
            <person name="Chaisiri K."/>
            <person name="Xia D."/>
            <person name="Armstrong S.D."/>
            <person name="Fang Y."/>
            <person name="Donnelly M.J."/>
            <person name="Kadowaki T."/>
            <person name="McGarry J.W."/>
            <person name="Darby A.C."/>
            <person name="Makepeace B.L."/>
        </authorList>
    </citation>
    <scope>NUCLEOTIDE SEQUENCE [LARGE SCALE GENOMIC DNA]</scope>
    <source>
        <strain evidence="11">UoL-WK</strain>
    </source>
</reference>
<dbReference type="AlphaFoldDB" id="A0A3S3PA78"/>
<dbReference type="GO" id="GO:0019915">
    <property type="term" value="P:lipid storage"/>
    <property type="evidence" value="ECO:0007669"/>
    <property type="project" value="InterPro"/>
</dbReference>
<dbReference type="PANTHER" id="PTHR13390">
    <property type="entry name" value="LIPASE"/>
    <property type="match status" value="1"/>
</dbReference>
<keyword evidence="9" id="KW-0812">Transmembrane</keyword>